<comment type="caution">
    <text evidence="4">The sequence shown here is derived from an EMBL/GenBank/DDBJ whole genome shotgun (WGS) entry which is preliminary data.</text>
</comment>
<evidence type="ECO:0000256" key="1">
    <source>
        <dbReference type="SAM" id="Phobius"/>
    </source>
</evidence>
<feature type="domain" description="FecR N-terminal" evidence="3">
    <location>
        <begin position="11"/>
        <end position="50"/>
    </location>
</feature>
<dbReference type="EMBL" id="QYUM01000002">
    <property type="protein sequence ID" value="RJF93501.1"/>
    <property type="molecule type" value="Genomic_DNA"/>
</dbReference>
<dbReference type="Gene3D" id="3.55.50.30">
    <property type="match status" value="1"/>
</dbReference>
<keyword evidence="5" id="KW-1185">Reference proteome</keyword>
<feature type="domain" description="FecR protein" evidence="2">
    <location>
        <begin position="98"/>
        <end position="190"/>
    </location>
</feature>
<reference evidence="4 5" key="1">
    <citation type="submission" date="2018-09" db="EMBL/GenBank/DDBJ databases">
        <authorList>
            <person name="Zhu H."/>
        </authorList>
    </citation>
    <scope>NUCLEOTIDE SEQUENCE [LARGE SCALE GENOMIC DNA]</scope>
    <source>
        <strain evidence="4 5">K2R01-6</strain>
    </source>
</reference>
<dbReference type="InterPro" id="IPR012373">
    <property type="entry name" value="Ferrdict_sens_TM"/>
</dbReference>
<dbReference type="RefSeq" id="WP_147417581.1">
    <property type="nucleotide sequence ID" value="NZ_QYUM01000002.1"/>
</dbReference>
<name>A0A418WQL6_9SPHN</name>
<organism evidence="4 5">
    <name type="scientific">Sphingomonas cavernae</name>
    <dbReference type="NCBI Taxonomy" id="2320861"/>
    <lineage>
        <taxon>Bacteria</taxon>
        <taxon>Pseudomonadati</taxon>
        <taxon>Pseudomonadota</taxon>
        <taxon>Alphaproteobacteria</taxon>
        <taxon>Sphingomonadales</taxon>
        <taxon>Sphingomonadaceae</taxon>
        <taxon>Sphingomonas</taxon>
    </lineage>
</organism>
<dbReference type="GO" id="GO:0016989">
    <property type="term" value="F:sigma factor antagonist activity"/>
    <property type="evidence" value="ECO:0007669"/>
    <property type="project" value="TreeGrafter"/>
</dbReference>
<dbReference type="Gene3D" id="2.60.120.1440">
    <property type="match status" value="1"/>
</dbReference>
<dbReference type="Proteomes" id="UP000286100">
    <property type="component" value="Unassembled WGS sequence"/>
</dbReference>
<keyword evidence="1" id="KW-0812">Transmembrane</keyword>
<feature type="transmembrane region" description="Helical" evidence="1">
    <location>
        <begin position="75"/>
        <end position="95"/>
    </location>
</feature>
<dbReference type="AlphaFoldDB" id="A0A418WQL6"/>
<dbReference type="Pfam" id="PF04773">
    <property type="entry name" value="FecR"/>
    <property type="match status" value="1"/>
</dbReference>
<evidence type="ECO:0000313" key="5">
    <source>
        <dbReference type="Proteomes" id="UP000286100"/>
    </source>
</evidence>
<protein>
    <submittedName>
        <fullName evidence="4">DUF4880 domain-containing protein</fullName>
    </submittedName>
</protein>
<evidence type="ECO:0000313" key="4">
    <source>
        <dbReference type="EMBL" id="RJF93501.1"/>
    </source>
</evidence>
<dbReference type="InterPro" id="IPR006860">
    <property type="entry name" value="FecR"/>
</dbReference>
<evidence type="ECO:0000259" key="2">
    <source>
        <dbReference type="Pfam" id="PF04773"/>
    </source>
</evidence>
<dbReference type="PIRSF" id="PIRSF018266">
    <property type="entry name" value="FecR"/>
    <property type="match status" value="1"/>
</dbReference>
<dbReference type="OrthoDB" id="9798846at2"/>
<proteinExistence type="predicted"/>
<keyword evidence="1" id="KW-0472">Membrane</keyword>
<accession>A0A418WQL6</accession>
<dbReference type="PANTHER" id="PTHR30273">
    <property type="entry name" value="PERIPLASMIC SIGNAL SENSOR AND SIGMA FACTOR ACTIVATOR FECR-RELATED"/>
    <property type="match status" value="1"/>
</dbReference>
<dbReference type="PANTHER" id="PTHR30273:SF2">
    <property type="entry name" value="PROTEIN FECR"/>
    <property type="match status" value="1"/>
</dbReference>
<keyword evidence="1" id="KW-1133">Transmembrane helix</keyword>
<sequence>MTVAETEQTRREAADWFARMQSDVRNDDDLERFNQWLAADPDNQRSYARLVARWDAAAPLAAGARERTRTRRRGLAGGALVIAALGAFTLSWQMMQPDYATRVGEQRRVSLADGSAVVLDTDSAIDVDLEPGTRRLALRKGRARFDVRADARRPFVVDAGDVRITALGTAFDVLHEGDRVDVVLIHGKVRVDRKRAKSVVLAPAQRAVSVPGRDVTLGATNLDAAAAWSEGRLVYAAMPLGEALHEIARYADRPLVIGAIDPDARVSGVFETKDPLAALRTIARYYDLEIIDTGSEIRISKKQG</sequence>
<gene>
    <name evidence="4" type="ORF">D3876_04050</name>
</gene>
<dbReference type="InterPro" id="IPR032623">
    <property type="entry name" value="FecR_N"/>
</dbReference>
<dbReference type="Pfam" id="PF16220">
    <property type="entry name" value="DUF4880"/>
    <property type="match status" value="1"/>
</dbReference>
<evidence type="ECO:0000259" key="3">
    <source>
        <dbReference type="Pfam" id="PF16220"/>
    </source>
</evidence>